<keyword evidence="3" id="KW-1185">Reference proteome</keyword>
<proteinExistence type="predicted"/>
<feature type="transmembrane region" description="Helical" evidence="1">
    <location>
        <begin position="44"/>
        <end position="70"/>
    </location>
</feature>
<organism evidence="2 3">
    <name type="scientific">Lactuca sativa</name>
    <name type="common">Garden lettuce</name>
    <dbReference type="NCBI Taxonomy" id="4236"/>
    <lineage>
        <taxon>Eukaryota</taxon>
        <taxon>Viridiplantae</taxon>
        <taxon>Streptophyta</taxon>
        <taxon>Embryophyta</taxon>
        <taxon>Tracheophyta</taxon>
        <taxon>Spermatophyta</taxon>
        <taxon>Magnoliopsida</taxon>
        <taxon>eudicotyledons</taxon>
        <taxon>Gunneridae</taxon>
        <taxon>Pentapetalae</taxon>
        <taxon>asterids</taxon>
        <taxon>campanulids</taxon>
        <taxon>Asterales</taxon>
        <taxon>Asteraceae</taxon>
        <taxon>Cichorioideae</taxon>
        <taxon>Cichorieae</taxon>
        <taxon>Lactucinae</taxon>
        <taxon>Lactuca</taxon>
    </lineage>
</organism>
<sequence>MSFSESRHEESFNNLSVYIHNLRQTNPHAYTHIKTDLMDRFETCFMAIGWIVHAFIGCFLPVILIGNVPLRREYLKTMFIAVAINENNQTLNIAFVLVVENNLYCCIWFVIRLRKALRQDNVVSSCIEHVFPKFLSLCVQVYVHKRRLWQNITTFVLDDIQLIYQNFRRLTPDAREMLANIGHAKWERAYFPNIRWNVVNINVPLFCVIGKST</sequence>
<keyword evidence="1" id="KW-0812">Transmembrane</keyword>
<dbReference type="Proteomes" id="UP000235145">
    <property type="component" value="Unassembled WGS sequence"/>
</dbReference>
<dbReference type="AlphaFoldDB" id="A0A9R1WZI9"/>
<keyword evidence="1" id="KW-0472">Membrane</keyword>
<comment type="caution">
    <text evidence="2">The sequence shown here is derived from an EMBL/GenBank/DDBJ whole genome shotgun (WGS) entry which is preliminary data.</text>
</comment>
<protein>
    <submittedName>
        <fullName evidence="2">Uncharacterized protein</fullName>
    </submittedName>
</protein>
<reference evidence="2 3" key="1">
    <citation type="journal article" date="2017" name="Nat. Commun.">
        <title>Genome assembly with in vitro proximity ligation data and whole-genome triplication in lettuce.</title>
        <authorList>
            <person name="Reyes-Chin-Wo S."/>
            <person name="Wang Z."/>
            <person name="Yang X."/>
            <person name="Kozik A."/>
            <person name="Arikit S."/>
            <person name="Song C."/>
            <person name="Xia L."/>
            <person name="Froenicke L."/>
            <person name="Lavelle D.O."/>
            <person name="Truco M.J."/>
            <person name="Xia R."/>
            <person name="Zhu S."/>
            <person name="Xu C."/>
            <person name="Xu H."/>
            <person name="Xu X."/>
            <person name="Cox K."/>
            <person name="Korf I."/>
            <person name="Meyers B.C."/>
            <person name="Michelmore R.W."/>
        </authorList>
    </citation>
    <scope>NUCLEOTIDE SEQUENCE [LARGE SCALE GENOMIC DNA]</scope>
    <source>
        <strain evidence="3">cv. Salinas</strain>
        <tissue evidence="2">Seedlings</tissue>
    </source>
</reference>
<evidence type="ECO:0000313" key="2">
    <source>
        <dbReference type="EMBL" id="KAJ0194980.1"/>
    </source>
</evidence>
<accession>A0A9R1WZI9</accession>
<gene>
    <name evidence="2" type="ORF">LSAT_V11C700351690</name>
</gene>
<dbReference type="EMBL" id="NBSK02000007">
    <property type="protein sequence ID" value="KAJ0194980.1"/>
    <property type="molecule type" value="Genomic_DNA"/>
</dbReference>
<keyword evidence="1" id="KW-1133">Transmembrane helix</keyword>
<evidence type="ECO:0000313" key="3">
    <source>
        <dbReference type="Proteomes" id="UP000235145"/>
    </source>
</evidence>
<feature type="transmembrane region" description="Helical" evidence="1">
    <location>
        <begin position="90"/>
        <end position="111"/>
    </location>
</feature>
<name>A0A9R1WZI9_LACSA</name>
<evidence type="ECO:0000256" key="1">
    <source>
        <dbReference type="SAM" id="Phobius"/>
    </source>
</evidence>